<dbReference type="Pfam" id="PF00440">
    <property type="entry name" value="TetR_N"/>
    <property type="match status" value="1"/>
</dbReference>
<proteinExistence type="predicted"/>
<name>A0A3M2L240_9NOCA</name>
<keyword evidence="2 4" id="KW-0238">DNA-binding</keyword>
<dbReference type="GO" id="GO:0003700">
    <property type="term" value="F:DNA-binding transcription factor activity"/>
    <property type="evidence" value="ECO:0007669"/>
    <property type="project" value="TreeGrafter"/>
</dbReference>
<reference evidence="7 8" key="1">
    <citation type="submission" date="2018-10" db="EMBL/GenBank/DDBJ databases">
        <title>Isolation from cow dung.</title>
        <authorList>
            <person name="Ling L."/>
        </authorList>
    </citation>
    <scope>NUCLEOTIDE SEQUENCE [LARGE SCALE GENOMIC DNA]</scope>
    <source>
        <strain evidence="7 8">NEAU-LL90</strain>
    </source>
</reference>
<dbReference type="InterPro" id="IPR009057">
    <property type="entry name" value="Homeodomain-like_sf"/>
</dbReference>
<comment type="caution">
    <text evidence="7">The sequence shown here is derived from an EMBL/GenBank/DDBJ whole genome shotgun (WGS) entry which is preliminary data.</text>
</comment>
<evidence type="ECO:0000256" key="3">
    <source>
        <dbReference type="ARBA" id="ARBA00023163"/>
    </source>
</evidence>
<evidence type="ECO:0000256" key="1">
    <source>
        <dbReference type="ARBA" id="ARBA00023015"/>
    </source>
</evidence>
<dbReference type="AlphaFoldDB" id="A0A3M2L240"/>
<evidence type="ECO:0000259" key="6">
    <source>
        <dbReference type="PROSITE" id="PS50977"/>
    </source>
</evidence>
<dbReference type="PROSITE" id="PS50977">
    <property type="entry name" value="HTH_TETR_2"/>
    <property type="match status" value="1"/>
</dbReference>
<feature type="domain" description="HTH tetR-type" evidence="6">
    <location>
        <begin position="22"/>
        <end position="82"/>
    </location>
</feature>
<gene>
    <name evidence="7" type="ORF">EBN03_20525</name>
</gene>
<accession>A0A3M2L240</accession>
<dbReference type="Proteomes" id="UP000279275">
    <property type="component" value="Unassembled WGS sequence"/>
</dbReference>
<evidence type="ECO:0000313" key="7">
    <source>
        <dbReference type="EMBL" id="RMI31006.1"/>
    </source>
</evidence>
<dbReference type="PANTHER" id="PTHR30055:SF234">
    <property type="entry name" value="HTH-TYPE TRANSCRIPTIONAL REGULATOR BETI"/>
    <property type="match status" value="1"/>
</dbReference>
<evidence type="ECO:0000256" key="2">
    <source>
        <dbReference type="ARBA" id="ARBA00023125"/>
    </source>
</evidence>
<dbReference type="EMBL" id="RFFH01000008">
    <property type="protein sequence ID" value="RMI31006.1"/>
    <property type="molecule type" value="Genomic_DNA"/>
</dbReference>
<sequence length="238" mass="25392">MAAVTQPGPGRPRLGPRRRAGGTPRAEILDAAAELFTTKGYASTSTRAIADAVGIRQASLYHYFAAKDDILDVLLDLTVTAPLTVAAQLAAAAAPAAVRLYALAWYDVRQLAASRWNLGALYLLPELRSERFAQFRARRAELRGHYEQLATEVAAGDSTAAPAAGAPELAFRLVETVIDIRSDAGIAPAALEHTIPETVLRMLGWSGSATEIRTAASALLDALPVDEIQLAQMPEHQQ</sequence>
<dbReference type="OrthoDB" id="3766519at2"/>
<dbReference type="GO" id="GO:0000976">
    <property type="term" value="F:transcription cis-regulatory region binding"/>
    <property type="evidence" value="ECO:0007669"/>
    <property type="project" value="TreeGrafter"/>
</dbReference>
<feature type="DNA-binding region" description="H-T-H motif" evidence="4">
    <location>
        <begin position="45"/>
        <end position="64"/>
    </location>
</feature>
<organism evidence="7 8">
    <name type="scientific">Nocardia stercoris</name>
    <dbReference type="NCBI Taxonomy" id="2483361"/>
    <lineage>
        <taxon>Bacteria</taxon>
        <taxon>Bacillati</taxon>
        <taxon>Actinomycetota</taxon>
        <taxon>Actinomycetes</taxon>
        <taxon>Mycobacteriales</taxon>
        <taxon>Nocardiaceae</taxon>
        <taxon>Nocardia</taxon>
    </lineage>
</organism>
<keyword evidence="1" id="KW-0805">Transcription regulation</keyword>
<evidence type="ECO:0000313" key="8">
    <source>
        <dbReference type="Proteomes" id="UP000279275"/>
    </source>
</evidence>
<dbReference type="PANTHER" id="PTHR30055">
    <property type="entry name" value="HTH-TYPE TRANSCRIPTIONAL REGULATOR RUTR"/>
    <property type="match status" value="1"/>
</dbReference>
<dbReference type="PRINTS" id="PR00455">
    <property type="entry name" value="HTHTETR"/>
</dbReference>
<evidence type="ECO:0000256" key="5">
    <source>
        <dbReference type="SAM" id="MobiDB-lite"/>
    </source>
</evidence>
<protein>
    <submittedName>
        <fullName evidence="7">TetR/AcrR family transcriptional regulator</fullName>
    </submittedName>
</protein>
<keyword evidence="3" id="KW-0804">Transcription</keyword>
<dbReference type="SUPFAM" id="SSF46689">
    <property type="entry name" value="Homeodomain-like"/>
    <property type="match status" value="1"/>
</dbReference>
<dbReference type="InterPro" id="IPR050109">
    <property type="entry name" value="HTH-type_TetR-like_transc_reg"/>
</dbReference>
<keyword evidence="8" id="KW-1185">Reference proteome</keyword>
<dbReference type="Gene3D" id="1.10.357.10">
    <property type="entry name" value="Tetracycline Repressor, domain 2"/>
    <property type="match status" value="1"/>
</dbReference>
<evidence type="ECO:0000256" key="4">
    <source>
        <dbReference type="PROSITE-ProRule" id="PRU00335"/>
    </source>
</evidence>
<dbReference type="InterPro" id="IPR001647">
    <property type="entry name" value="HTH_TetR"/>
</dbReference>
<feature type="region of interest" description="Disordered" evidence="5">
    <location>
        <begin position="1"/>
        <end position="22"/>
    </location>
</feature>